<proteinExistence type="predicted"/>
<dbReference type="EMBL" id="CAKOFQ010011375">
    <property type="protein sequence ID" value="CAH2020707.1"/>
    <property type="molecule type" value="Genomic_DNA"/>
</dbReference>
<name>A0A9P0QI90_ACAOB</name>
<dbReference type="OrthoDB" id="6351660at2759"/>
<dbReference type="Proteomes" id="UP001152888">
    <property type="component" value="Unassembled WGS sequence"/>
</dbReference>
<evidence type="ECO:0000313" key="2">
    <source>
        <dbReference type="Proteomes" id="UP001152888"/>
    </source>
</evidence>
<protein>
    <submittedName>
        <fullName evidence="1">Uncharacterized protein</fullName>
    </submittedName>
</protein>
<evidence type="ECO:0000313" key="1">
    <source>
        <dbReference type="EMBL" id="CAH2020707.1"/>
    </source>
</evidence>
<accession>A0A9P0QI90</accession>
<sequence length="245" mass="28746">MQEKKNLQISELRYKRQSEFKESQIQHFLERIKIQDEQIAKLDEDVLLLHKSVDTNTVSKEALTEPETKSAYQTYSKINSRSVETQTDLEVIPVKDNKQELVNIKCDLLRAQEVLKEKEHVIDQLKSKMKKEIIIKYQTLLKVDRDKHSLAAASLQEELQKLKACLLEEKHKNESQKETFAKQQPNRAALEQYISQVHALEKHTSELHTKISSLEAQLQSSREENVRWMSLANDRLKAMEELRNR</sequence>
<dbReference type="AlphaFoldDB" id="A0A9P0QI90"/>
<keyword evidence="2" id="KW-1185">Reference proteome</keyword>
<reference evidence="1" key="1">
    <citation type="submission" date="2022-03" db="EMBL/GenBank/DDBJ databases">
        <authorList>
            <person name="Sayadi A."/>
        </authorList>
    </citation>
    <scope>NUCLEOTIDE SEQUENCE</scope>
</reference>
<organism evidence="1 2">
    <name type="scientific">Acanthoscelides obtectus</name>
    <name type="common">Bean weevil</name>
    <name type="synonym">Bruchus obtectus</name>
    <dbReference type="NCBI Taxonomy" id="200917"/>
    <lineage>
        <taxon>Eukaryota</taxon>
        <taxon>Metazoa</taxon>
        <taxon>Ecdysozoa</taxon>
        <taxon>Arthropoda</taxon>
        <taxon>Hexapoda</taxon>
        <taxon>Insecta</taxon>
        <taxon>Pterygota</taxon>
        <taxon>Neoptera</taxon>
        <taxon>Endopterygota</taxon>
        <taxon>Coleoptera</taxon>
        <taxon>Polyphaga</taxon>
        <taxon>Cucujiformia</taxon>
        <taxon>Chrysomeloidea</taxon>
        <taxon>Chrysomelidae</taxon>
        <taxon>Bruchinae</taxon>
        <taxon>Bruchini</taxon>
        <taxon>Acanthoscelides</taxon>
    </lineage>
</organism>
<gene>
    <name evidence="1" type="ORF">ACAOBT_LOCUS38045</name>
</gene>
<comment type="caution">
    <text evidence="1">The sequence shown here is derived from an EMBL/GenBank/DDBJ whole genome shotgun (WGS) entry which is preliminary data.</text>
</comment>